<dbReference type="Proteomes" id="UP000236291">
    <property type="component" value="Unassembled WGS sequence"/>
</dbReference>
<evidence type="ECO:0000313" key="2">
    <source>
        <dbReference type="Proteomes" id="UP000236291"/>
    </source>
</evidence>
<gene>
    <name evidence="1" type="ORF">L195_g050696</name>
</gene>
<dbReference type="EMBL" id="ASHM01077650">
    <property type="protein sequence ID" value="PNX58016.1"/>
    <property type="molecule type" value="Genomic_DNA"/>
</dbReference>
<reference evidence="1 2" key="1">
    <citation type="journal article" date="2014" name="Am. J. Bot.">
        <title>Genome assembly and annotation for red clover (Trifolium pratense; Fabaceae).</title>
        <authorList>
            <person name="Istvanek J."/>
            <person name="Jaros M."/>
            <person name="Krenek A."/>
            <person name="Repkova J."/>
        </authorList>
    </citation>
    <scope>NUCLEOTIDE SEQUENCE [LARGE SCALE GENOMIC DNA]</scope>
    <source>
        <strain evidence="2">cv. Tatra</strain>
        <tissue evidence="1">Young leaves</tissue>
    </source>
</reference>
<reference evidence="1 2" key="2">
    <citation type="journal article" date="2017" name="Front. Plant Sci.">
        <title>Gene Classification and Mining of Molecular Markers Useful in Red Clover (Trifolium pratense) Breeding.</title>
        <authorList>
            <person name="Istvanek J."/>
            <person name="Dluhosova J."/>
            <person name="Dluhos P."/>
            <person name="Patkova L."/>
            <person name="Nedelnik J."/>
            <person name="Repkova J."/>
        </authorList>
    </citation>
    <scope>NUCLEOTIDE SEQUENCE [LARGE SCALE GENOMIC DNA]</scope>
    <source>
        <strain evidence="2">cv. Tatra</strain>
        <tissue evidence="1">Young leaves</tissue>
    </source>
</reference>
<accession>A0A2K3JVI4</accession>
<proteinExistence type="predicted"/>
<sequence>MISSSLQCPKDKALLPRYTIQSLFTSILLDHISVGVLTCFVGEITYKSVVCCGTRGRQESEYEAFKILGYIYIYPPQDA</sequence>
<comment type="caution">
    <text evidence="1">The sequence shown here is derived from an EMBL/GenBank/DDBJ whole genome shotgun (WGS) entry which is preliminary data.</text>
</comment>
<dbReference type="AlphaFoldDB" id="A0A2K3JVI4"/>
<evidence type="ECO:0000313" key="1">
    <source>
        <dbReference type="EMBL" id="PNX58016.1"/>
    </source>
</evidence>
<organism evidence="1 2">
    <name type="scientific">Trifolium pratense</name>
    <name type="common">Red clover</name>
    <dbReference type="NCBI Taxonomy" id="57577"/>
    <lineage>
        <taxon>Eukaryota</taxon>
        <taxon>Viridiplantae</taxon>
        <taxon>Streptophyta</taxon>
        <taxon>Embryophyta</taxon>
        <taxon>Tracheophyta</taxon>
        <taxon>Spermatophyta</taxon>
        <taxon>Magnoliopsida</taxon>
        <taxon>eudicotyledons</taxon>
        <taxon>Gunneridae</taxon>
        <taxon>Pentapetalae</taxon>
        <taxon>rosids</taxon>
        <taxon>fabids</taxon>
        <taxon>Fabales</taxon>
        <taxon>Fabaceae</taxon>
        <taxon>Papilionoideae</taxon>
        <taxon>50 kb inversion clade</taxon>
        <taxon>NPAAA clade</taxon>
        <taxon>Hologalegina</taxon>
        <taxon>IRL clade</taxon>
        <taxon>Trifolieae</taxon>
        <taxon>Trifolium</taxon>
    </lineage>
</organism>
<name>A0A2K3JVI4_TRIPR</name>
<protein>
    <submittedName>
        <fullName evidence="1">Uncharacterized protein</fullName>
    </submittedName>
</protein>